<evidence type="ECO:0000256" key="1">
    <source>
        <dbReference type="SAM" id="Phobius"/>
    </source>
</evidence>
<proteinExistence type="predicted"/>
<keyword evidence="1" id="KW-1133">Transmembrane helix</keyword>
<feature type="transmembrane region" description="Helical" evidence="1">
    <location>
        <begin position="6"/>
        <end position="26"/>
    </location>
</feature>
<keyword evidence="3" id="KW-1185">Reference proteome</keyword>
<dbReference type="RefSeq" id="WP_345600563.1">
    <property type="nucleotide sequence ID" value="NZ_BAABLT010000007.1"/>
</dbReference>
<evidence type="ECO:0000313" key="3">
    <source>
        <dbReference type="Proteomes" id="UP001597018"/>
    </source>
</evidence>
<keyword evidence="1" id="KW-0472">Membrane</keyword>
<keyword evidence="1" id="KW-0812">Transmembrane</keyword>
<sequence>MQPDFLLTLPFRIGSTVVAGAVTYLLTCRDFGRRGTALATAGCVVLVGASSAFSPLFPFFVFLAAAAVHLAMRGLLPVGPALAVSAVVLVGGLVGCLASSAFLAFSFPVGSTVFAGVLTYRATRKDFGGRVSALATAGCVVLMGAGSWLAPFFAFFPFLVAAAAYLVVRHLYRVGPALVASAVILVGGLAGSVLMMVAALNGM</sequence>
<dbReference type="Proteomes" id="UP001597018">
    <property type="component" value="Unassembled WGS sequence"/>
</dbReference>
<feature type="transmembrane region" description="Helical" evidence="1">
    <location>
        <begin position="35"/>
        <end position="53"/>
    </location>
</feature>
<protein>
    <submittedName>
        <fullName evidence="2">Uncharacterized protein</fullName>
    </submittedName>
</protein>
<feature type="transmembrane region" description="Helical" evidence="1">
    <location>
        <begin position="83"/>
        <end position="107"/>
    </location>
</feature>
<feature type="transmembrane region" description="Helical" evidence="1">
    <location>
        <begin position="152"/>
        <end position="172"/>
    </location>
</feature>
<feature type="transmembrane region" description="Helical" evidence="1">
    <location>
        <begin position="178"/>
        <end position="200"/>
    </location>
</feature>
<gene>
    <name evidence="2" type="ORF">ACFQ16_02900</name>
</gene>
<organism evidence="2 3">
    <name type="scientific">Saccharopolyspora rosea</name>
    <dbReference type="NCBI Taxonomy" id="524884"/>
    <lineage>
        <taxon>Bacteria</taxon>
        <taxon>Bacillati</taxon>
        <taxon>Actinomycetota</taxon>
        <taxon>Actinomycetes</taxon>
        <taxon>Pseudonocardiales</taxon>
        <taxon>Pseudonocardiaceae</taxon>
        <taxon>Saccharopolyspora</taxon>
    </lineage>
</organism>
<evidence type="ECO:0000313" key="2">
    <source>
        <dbReference type="EMBL" id="MFD0918682.1"/>
    </source>
</evidence>
<accession>A0ABW3FM31</accession>
<comment type="caution">
    <text evidence="2">The sequence shown here is derived from an EMBL/GenBank/DDBJ whole genome shotgun (WGS) entry which is preliminary data.</text>
</comment>
<dbReference type="EMBL" id="JBHTIW010000001">
    <property type="protein sequence ID" value="MFD0918682.1"/>
    <property type="molecule type" value="Genomic_DNA"/>
</dbReference>
<name>A0ABW3FM31_9PSEU</name>
<feature type="transmembrane region" description="Helical" evidence="1">
    <location>
        <begin position="127"/>
        <end position="145"/>
    </location>
</feature>
<reference evidence="3" key="1">
    <citation type="journal article" date="2019" name="Int. J. Syst. Evol. Microbiol.">
        <title>The Global Catalogue of Microorganisms (GCM) 10K type strain sequencing project: providing services to taxonomists for standard genome sequencing and annotation.</title>
        <authorList>
            <consortium name="The Broad Institute Genomics Platform"/>
            <consortium name="The Broad Institute Genome Sequencing Center for Infectious Disease"/>
            <person name="Wu L."/>
            <person name="Ma J."/>
        </authorList>
    </citation>
    <scope>NUCLEOTIDE SEQUENCE [LARGE SCALE GENOMIC DNA]</scope>
    <source>
        <strain evidence="3">CCUG 56401</strain>
    </source>
</reference>